<gene>
    <name evidence="2" type="ORF">Sjap_020152</name>
</gene>
<organism evidence="2 3">
    <name type="scientific">Stephania japonica</name>
    <dbReference type="NCBI Taxonomy" id="461633"/>
    <lineage>
        <taxon>Eukaryota</taxon>
        <taxon>Viridiplantae</taxon>
        <taxon>Streptophyta</taxon>
        <taxon>Embryophyta</taxon>
        <taxon>Tracheophyta</taxon>
        <taxon>Spermatophyta</taxon>
        <taxon>Magnoliopsida</taxon>
        <taxon>Ranunculales</taxon>
        <taxon>Menispermaceae</taxon>
        <taxon>Menispermoideae</taxon>
        <taxon>Cissampelideae</taxon>
        <taxon>Stephania</taxon>
    </lineage>
</organism>
<dbReference type="Gene3D" id="4.10.372.10">
    <property type="entry name" value="Lipoxygenase-1, Domain 3"/>
    <property type="match status" value="1"/>
</dbReference>
<evidence type="ECO:0000313" key="3">
    <source>
        <dbReference type="Proteomes" id="UP001417504"/>
    </source>
</evidence>
<accession>A0AAP0HVD2</accession>
<dbReference type="EMBL" id="JBBNAE010000008">
    <property type="protein sequence ID" value="KAK9102898.1"/>
    <property type="molecule type" value="Genomic_DNA"/>
</dbReference>
<keyword evidence="1" id="KW-0472">Membrane</keyword>
<keyword evidence="1" id="KW-0812">Transmembrane</keyword>
<dbReference type="InterPro" id="IPR027433">
    <property type="entry name" value="Lipoxygenase_dom_3"/>
</dbReference>
<keyword evidence="1" id="KW-1133">Transmembrane helix</keyword>
<dbReference type="Proteomes" id="UP001417504">
    <property type="component" value="Unassembled WGS sequence"/>
</dbReference>
<reference evidence="2 3" key="1">
    <citation type="submission" date="2024-01" db="EMBL/GenBank/DDBJ databases">
        <title>Genome assemblies of Stephania.</title>
        <authorList>
            <person name="Yang L."/>
        </authorList>
    </citation>
    <scope>NUCLEOTIDE SEQUENCE [LARGE SCALE GENOMIC DNA]</scope>
    <source>
        <strain evidence="2">QJT</strain>
        <tissue evidence="2">Leaf</tissue>
    </source>
</reference>
<evidence type="ECO:0000256" key="1">
    <source>
        <dbReference type="SAM" id="Phobius"/>
    </source>
</evidence>
<name>A0AAP0HVD2_9MAGN</name>
<feature type="transmembrane region" description="Helical" evidence="1">
    <location>
        <begin position="41"/>
        <end position="61"/>
    </location>
</feature>
<evidence type="ECO:0000313" key="2">
    <source>
        <dbReference type="EMBL" id="KAK9102898.1"/>
    </source>
</evidence>
<comment type="caution">
    <text evidence="2">The sequence shown here is derived from an EMBL/GenBank/DDBJ whole genome shotgun (WGS) entry which is preliminary data.</text>
</comment>
<dbReference type="AlphaFoldDB" id="A0AAP0HVD2"/>
<keyword evidence="3" id="KW-1185">Reference proteome</keyword>
<proteinExistence type="predicted"/>
<protein>
    <submittedName>
        <fullName evidence="2">Uncharacterized protein</fullName>
    </submittedName>
</protein>
<sequence length="62" mass="7525">MFSNKRDQVLEGWLVDKLKNFVPHQFIKEIDKASKEKLRKFPMPMIILGYFTYFYIINQVIN</sequence>